<dbReference type="PANTHER" id="PTHR31044:SF52">
    <property type="entry name" value="OS01G0631500 PROTEIN"/>
    <property type="match status" value="1"/>
</dbReference>
<organism evidence="5 6">
    <name type="scientific">Escallonia rubra</name>
    <dbReference type="NCBI Taxonomy" id="112253"/>
    <lineage>
        <taxon>Eukaryota</taxon>
        <taxon>Viridiplantae</taxon>
        <taxon>Streptophyta</taxon>
        <taxon>Embryophyta</taxon>
        <taxon>Tracheophyta</taxon>
        <taxon>Spermatophyta</taxon>
        <taxon>Magnoliopsida</taxon>
        <taxon>eudicotyledons</taxon>
        <taxon>Gunneridae</taxon>
        <taxon>Pentapetalae</taxon>
        <taxon>asterids</taxon>
        <taxon>campanulids</taxon>
        <taxon>Escalloniales</taxon>
        <taxon>Escalloniaceae</taxon>
        <taxon>Escallonia</taxon>
    </lineage>
</organism>
<dbReference type="Proteomes" id="UP001187471">
    <property type="component" value="Unassembled WGS sequence"/>
</dbReference>
<keyword evidence="1 3" id="KW-0732">Signal</keyword>
<dbReference type="FunFam" id="1.20.58.1040:FF:000007">
    <property type="entry name" value="PLASMODESMATA CALLOSE-BINDING PROTEIN 2"/>
    <property type="match status" value="1"/>
</dbReference>
<keyword evidence="6" id="KW-1185">Reference proteome</keyword>
<sequence>MDRRVVHGLVLLLLGFVLCSGSEKEANEHNVEKCVPFDKFISTRQMDVTTPITTIPTTNPNTPTTTNPVVNPASSVPNLPATTNPAMTPTTTSPGAASGSWCVASQSASQTALQVALDYACGYGGADCSAIQSGGSCYNPNSIRDHASYAFNSYYQKNPVPASCNFGGTAVTTSTDPSSGSCQFPSTSTSSSVLNTTNSNGATVYGSGPSNPSSSSAASGMRNDTHRLLITAFLILLVVESLSETCGSCTQFYR</sequence>
<evidence type="ECO:0000313" key="5">
    <source>
        <dbReference type="EMBL" id="KAK2994910.1"/>
    </source>
</evidence>
<dbReference type="PANTHER" id="PTHR31044">
    <property type="entry name" value="BETA-1,3 GLUCANASE"/>
    <property type="match status" value="1"/>
</dbReference>
<feature type="region of interest" description="Disordered" evidence="2">
    <location>
        <begin position="201"/>
        <end position="220"/>
    </location>
</feature>
<comment type="caution">
    <text evidence="5">The sequence shown here is derived from an EMBL/GenBank/DDBJ whole genome shotgun (WGS) entry which is preliminary data.</text>
</comment>
<accession>A0AA88S3F2</accession>
<reference evidence="5" key="1">
    <citation type="submission" date="2022-12" db="EMBL/GenBank/DDBJ databases">
        <title>Draft genome assemblies for two species of Escallonia (Escalloniales).</title>
        <authorList>
            <person name="Chanderbali A."/>
            <person name="Dervinis C."/>
            <person name="Anghel I."/>
            <person name="Soltis D."/>
            <person name="Soltis P."/>
            <person name="Zapata F."/>
        </authorList>
    </citation>
    <scope>NUCLEOTIDE SEQUENCE</scope>
    <source>
        <strain evidence="5">UCBG92.1500</strain>
        <tissue evidence="5">Leaf</tissue>
    </source>
</reference>
<evidence type="ECO:0000256" key="2">
    <source>
        <dbReference type="SAM" id="MobiDB-lite"/>
    </source>
</evidence>
<dbReference type="GO" id="GO:0009506">
    <property type="term" value="C:plasmodesma"/>
    <property type="evidence" value="ECO:0007669"/>
    <property type="project" value="UniProtKB-ARBA"/>
</dbReference>
<evidence type="ECO:0000313" key="6">
    <source>
        <dbReference type="Proteomes" id="UP001187471"/>
    </source>
</evidence>
<dbReference type="SMART" id="SM00768">
    <property type="entry name" value="X8"/>
    <property type="match status" value="1"/>
</dbReference>
<dbReference type="Pfam" id="PF07983">
    <property type="entry name" value="X8"/>
    <property type="match status" value="1"/>
</dbReference>
<feature type="domain" description="X8" evidence="4">
    <location>
        <begin position="100"/>
        <end position="184"/>
    </location>
</feature>
<feature type="signal peptide" evidence="3">
    <location>
        <begin position="1"/>
        <end position="21"/>
    </location>
</feature>
<dbReference type="Gene3D" id="1.20.58.1040">
    <property type="match status" value="1"/>
</dbReference>
<evidence type="ECO:0000256" key="1">
    <source>
        <dbReference type="ARBA" id="ARBA00022729"/>
    </source>
</evidence>
<dbReference type="InterPro" id="IPR044788">
    <property type="entry name" value="X8_dom_prot"/>
</dbReference>
<proteinExistence type="predicted"/>
<feature type="chain" id="PRO_5041725018" description="X8 domain-containing protein" evidence="3">
    <location>
        <begin position="22"/>
        <end position="254"/>
    </location>
</feature>
<protein>
    <recommendedName>
        <fullName evidence="4">X8 domain-containing protein</fullName>
    </recommendedName>
</protein>
<gene>
    <name evidence="5" type="ORF">RJ640_012103</name>
</gene>
<name>A0AA88S3F2_9ASTE</name>
<evidence type="ECO:0000256" key="3">
    <source>
        <dbReference type="SAM" id="SignalP"/>
    </source>
</evidence>
<dbReference type="EMBL" id="JAVXUO010000158">
    <property type="protein sequence ID" value="KAK2994910.1"/>
    <property type="molecule type" value="Genomic_DNA"/>
</dbReference>
<dbReference type="InterPro" id="IPR012946">
    <property type="entry name" value="X8"/>
</dbReference>
<evidence type="ECO:0000259" key="4">
    <source>
        <dbReference type="SMART" id="SM00768"/>
    </source>
</evidence>
<dbReference type="AlphaFoldDB" id="A0AA88S3F2"/>